<keyword evidence="4" id="KW-1185">Reference proteome</keyword>
<reference evidence="3" key="1">
    <citation type="journal article" date="2020" name="bioRxiv">
        <title>Comparative genomics of Chlamydomonas.</title>
        <authorList>
            <person name="Craig R.J."/>
            <person name="Hasan A.R."/>
            <person name="Ness R.W."/>
            <person name="Keightley P.D."/>
        </authorList>
    </citation>
    <scope>NUCLEOTIDE SEQUENCE</scope>
    <source>
        <strain evidence="3">SAG 7.73</strain>
    </source>
</reference>
<sequence>MSESESRGRPRGGCLSKVESISGPVRTAEAESRVLGTATLWTNYPVAGTVTLELEAAPGSSWTPGAVVHWALMTPLQYLNDVFTVPVPETEGPPCHEPTTLPRNLTLKPTDVTFFRVFTLTYAMLGVVDDCKPRALFPVVRIDDGATTAWLAWSWVNPATGEGAAVCSGSPTAWGVGSFSLQSCPCQPPQPPPAPLPPPPCDTTVLSQKHVPASCGYVSGPIRDVANGWEVGSATVHVDSPLPHSVTLSLAIDLPAGAVVKFNFFDWVGYADSVFTLRPPALEGPTCHEPYDESLVTAAAVPSPTSLYNITVSYEALGLTPCTRKTFFPVVKISFPGGTTAWLAWDWVTPNDPQNDVCGDSPTSWGVGYFDLFNCPCSPPPPPPASPPPSPPPPPAPSPPPPSPPPPPPPSPPPPPPPSPPPPQSPAPTAELRTGFPFCACNKRKPSLSPWRLGPLTGPTMTSPASATEPALATWCADLTAAAEPSPPTGVCAAMDLFKIEFLVNHACYSSSPKAIRRVTVNGSPAFPTWSQKYIKGVYYGVFGVSRLAFTPADGPVRLCLSFAVEEGRCGTPSGLCYGGACTYAIFNKKQNW</sequence>
<dbReference type="OrthoDB" id="533316at2759"/>
<feature type="domain" description="Pherophorin" evidence="2">
    <location>
        <begin position="436"/>
        <end position="591"/>
    </location>
</feature>
<dbReference type="Pfam" id="PF12499">
    <property type="entry name" value="DUF3707"/>
    <property type="match status" value="1"/>
</dbReference>
<dbReference type="InterPro" id="IPR024616">
    <property type="entry name" value="Pherophorin"/>
</dbReference>
<evidence type="ECO:0000313" key="3">
    <source>
        <dbReference type="EMBL" id="KAG2433683.1"/>
    </source>
</evidence>
<dbReference type="Proteomes" id="UP000650467">
    <property type="component" value="Unassembled WGS sequence"/>
</dbReference>
<accession>A0A835T0R7</accession>
<gene>
    <name evidence="3" type="ORF">HXX76_008053</name>
</gene>
<dbReference type="AlphaFoldDB" id="A0A835T0R7"/>
<name>A0A835T0R7_CHLIN</name>
<feature type="region of interest" description="Disordered" evidence="1">
    <location>
        <begin position="380"/>
        <end position="431"/>
    </location>
</feature>
<feature type="compositionally biased region" description="Pro residues" evidence="1">
    <location>
        <begin position="380"/>
        <end position="426"/>
    </location>
</feature>
<proteinExistence type="predicted"/>
<evidence type="ECO:0000256" key="1">
    <source>
        <dbReference type="SAM" id="MobiDB-lite"/>
    </source>
</evidence>
<dbReference type="EMBL" id="JAEHOC010000018">
    <property type="protein sequence ID" value="KAG2433683.1"/>
    <property type="molecule type" value="Genomic_DNA"/>
</dbReference>
<dbReference type="PRINTS" id="PR01217">
    <property type="entry name" value="PRICHEXTENSN"/>
</dbReference>
<protein>
    <recommendedName>
        <fullName evidence="2">Pherophorin domain-containing protein</fullName>
    </recommendedName>
</protein>
<feature type="region of interest" description="Disordered" evidence="1">
    <location>
        <begin position="1"/>
        <end position="20"/>
    </location>
</feature>
<organism evidence="3 4">
    <name type="scientific">Chlamydomonas incerta</name>
    <dbReference type="NCBI Taxonomy" id="51695"/>
    <lineage>
        <taxon>Eukaryota</taxon>
        <taxon>Viridiplantae</taxon>
        <taxon>Chlorophyta</taxon>
        <taxon>core chlorophytes</taxon>
        <taxon>Chlorophyceae</taxon>
        <taxon>CS clade</taxon>
        <taxon>Chlamydomonadales</taxon>
        <taxon>Chlamydomonadaceae</taxon>
        <taxon>Chlamydomonas</taxon>
    </lineage>
</organism>
<evidence type="ECO:0000259" key="2">
    <source>
        <dbReference type="Pfam" id="PF12499"/>
    </source>
</evidence>
<comment type="caution">
    <text evidence="3">The sequence shown here is derived from an EMBL/GenBank/DDBJ whole genome shotgun (WGS) entry which is preliminary data.</text>
</comment>
<evidence type="ECO:0000313" key="4">
    <source>
        <dbReference type="Proteomes" id="UP000650467"/>
    </source>
</evidence>